<keyword evidence="1" id="KW-1133">Transmembrane helix</keyword>
<dbReference type="AlphaFoldDB" id="A0A6J4H6R2"/>
<accession>A0A6J4H6R2</accession>
<keyword evidence="1" id="KW-0812">Transmembrane</keyword>
<proteinExistence type="predicted"/>
<protein>
    <submittedName>
        <fullName evidence="2">Uncharacterized protein</fullName>
    </submittedName>
</protein>
<dbReference type="EMBL" id="CADCSZ010000021">
    <property type="protein sequence ID" value="CAA9214874.1"/>
    <property type="molecule type" value="Genomic_DNA"/>
</dbReference>
<keyword evidence="1" id="KW-0472">Membrane</keyword>
<feature type="transmembrane region" description="Helical" evidence="1">
    <location>
        <begin position="12"/>
        <end position="31"/>
    </location>
</feature>
<evidence type="ECO:0000313" key="2">
    <source>
        <dbReference type="EMBL" id="CAA9214874.1"/>
    </source>
</evidence>
<organism evidence="2">
    <name type="scientific">uncultured Acidimicrobiales bacterium</name>
    <dbReference type="NCBI Taxonomy" id="310071"/>
    <lineage>
        <taxon>Bacteria</taxon>
        <taxon>Bacillati</taxon>
        <taxon>Actinomycetota</taxon>
        <taxon>Acidimicrobiia</taxon>
        <taxon>Acidimicrobiales</taxon>
        <taxon>environmental samples</taxon>
    </lineage>
</organism>
<evidence type="ECO:0000256" key="1">
    <source>
        <dbReference type="SAM" id="Phobius"/>
    </source>
</evidence>
<name>A0A6J4H6R2_9ACTN</name>
<reference evidence="2" key="1">
    <citation type="submission" date="2020-02" db="EMBL/GenBank/DDBJ databases">
        <authorList>
            <person name="Meier V. D."/>
        </authorList>
    </citation>
    <scope>NUCLEOTIDE SEQUENCE</scope>
    <source>
        <strain evidence="2">AVDCRST_MAG76</strain>
    </source>
</reference>
<gene>
    <name evidence="2" type="ORF">AVDCRST_MAG76-338</name>
</gene>
<sequence length="572" mass="58186">MSLARRDERGGVIVLMALGMVALTLMVAVVVDSASTRSIRRRARAAADASATAGVLDLTAASAVDACATAFAYAFTNLGVDQPSHGNIQSACSSATNGGMTAGAACTSGGPARVATVEVGDTTVQVTNPVPDTSPLLRATVVGGGYDQAADAGGGSIDGVDCQRLGVEITQPQSLIFGGVASSSNGRFSVHSVARYQPGLRKSNILPALIALEPTACKAVDAGSNGEIHVESTATGPGVLYSDSNGTSPACSASEGIFHAGNSATIHADKLSATVPGELAWYSATSRGSTPGRTTDEYGAAAANFWGRLYARDTRVGRTRADTTYNCGVMPVDPLTPCTSDPVGEADVLARRTTAPPGYAAPSTCSTSGAVVTISVNTFLNCDTFEVKNNPLVVTGGATVIFRGRLKLAGGTLAVNVASTTPPAGASALPISAADVQSRLIVGSTAVDAVDMNGGLVYMAETFLYSRGGFGLQSTSSKVLWSPASKGSAKSLLYWSESPNDFTFQGGPTFKAAGVVFHGKGPLKLGGNATIDLTEVQLWVKTVSLTGGPRVRLRPDPNNSINVGRAGSALIR</sequence>